<name>A0A2P6TSE6_CHLSO</name>
<protein>
    <submittedName>
        <fullName evidence="4">WD40 repeat-containing</fullName>
    </submittedName>
</protein>
<accession>A0A2P6TSE6</accession>
<dbReference type="Gene3D" id="2.130.10.10">
    <property type="entry name" value="YVTN repeat-like/Quinoprotein amine dehydrogenase"/>
    <property type="match status" value="2"/>
</dbReference>
<dbReference type="PROSITE" id="PS50082">
    <property type="entry name" value="WD_REPEATS_2"/>
    <property type="match status" value="3"/>
</dbReference>
<sequence>MAAPPSLHSVVADAAAGLLFTSSLGQTDCSARVWHLWGTCGGAGSSDHTADSSLLQPALAHTLSGHSAPVLSLALSPDRRLLFTGSYDYTIRVWSTADWHCLRVLKGHGGGVRALAVAPDGATLYSAASDNTIRAWSTQHWVCLRTLHGRHEDTTWPACLALSPDGSLLASGSTGPFGGSTIKVFQTASGGGRDAGDCLITFAQLGYRDKGGISALLFSPDASILYSGASDGTLAAWHLRWSEPPAAAGGSTAGGLRRGFL</sequence>
<gene>
    <name evidence="4" type="ORF">C2E21_3918</name>
</gene>
<proteinExistence type="predicted"/>
<dbReference type="InterPro" id="IPR036322">
    <property type="entry name" value="WD40_repeat_dom_sf"/>
</dbReference>
<dbReference type="OrthoDB" id="674604at2759"/>
<dbReference type="AlphaFoldDB" id="A0A2P6TSE6"/>
<dbReference type="InterPro" id="IPR015943">
    <property type="entry name" value="WD40/YVTN_repeat-like_dom_sf"/>
</dbReference>
<evidence type="ECO:0000256" key="1">
    <source>
        <dbReference type="ARBA" id="ARBA00022574"/>
    </source>
</evidence>
<keyword evidence="2" id="KW-0677">Repeat</keyword>
<feature type="repeat" description="WD" evidence="3">
    <location>
        <begin position="63"/>
        <end position="95"/>
    </location>
</feature>
<dbReference type="Proteomes" id="UP000239899">
    <property type="component" value="Unassembled WGS sequence"/>
</dbReference>
<dbReference type="InterPro" id="IPR020472">
    <property type="entry name" value="WD40_PAC1"/>
</dbReference>
<dbReference type="GO" id="GO:1990234">
    <property type="term" value="C:transferase complex"/>
    <property type="evidence" value="ECO:0007669"/>
    <property type="project" value="UniProtKB-ARBA"/>
</dbReference>
<dbReference type="Pfam" id="PF00400">
    <property type="entry name" value="WD40"/>
    <property type="match status" value="4"/>
</dbReference>
<evidence type="ECO:0000256" key="2">
    <source>
        <dbReference type="ARBA" id="ARBA00022737"/>
    </source>
</evidence>
<organism evidence="4 5">
    <name type="scientific">Chlorella sorokiniana</name>
    <name type="common">Freshwater green alga</name>
    <dbReference type="NCBI Taxonomy" id="3076"/>
    <lineage>
        <taxon>Eukaryota</taxon>
        <taxon>Viridiplantae</taxon>
        <taxon>Chlorophyta</taxon>
        <taxon>core chlorophytes</taxon>
        <taxon>Trebouxiophyceae</taxon>
        <taxon>Chlorellales</taxon>
        <taxon>Chlorellaceae</taxon>
        <taxon>Chlorella clade</taxon>
        <taxon>Chlorella</taxon>
    </lineage>
</organism>
<keyword evidence="5" id="KW-1185">Reference proteome</keyword>
<dbReference type="EMBL" id="LHPG02000007">
    <property type="protein sequence ID" value="PRW56987.1"/>
    <property type="molecule type" value="Genomic_DNA"/>
</dbReference>
<dbReference type="InterPro" id="IPR001680">
    <property type="entry name" value="WD40_rpt"/>
</dbReference>
<feature type="repeat" description="WD" evidence="3">
    <location>
        <begin position="213"/>
        <end position="240"/>
    </location>
</feature>
<dbReference type="PROSITE" id="PS50294">
    <property type="entry name" value="WD_REPEATS_REGION"/>
    <property type="match status" value="2"/>
</dbReference>
<evidence type="ECO:0000313" key="4">
    <source>
        <dbReference type="EMBL" id="PRW56987.1"/>
    </source>
</evidence>
<dbReference type="STRING" id="3076.A0A2P6TSE6"/>
<reference evidence="4 5" key="1">
    <citation type="journal article" date="2018" name="Plant J.">
        <title>Genome sequences of Chlorella sorokiniana UTEX 1602 and Micractinium conductrix SAG 241.80: implications to maltose excretion by a green alga.</title>
        <authorList>
            <person name="Arriola M.B."/>
            <person name="Velmurugan N."/>
            <person name="Zhang Y."/>
            <person name="Plunkett M.H."/>
            <person name="Hondzo H."/>
            <person name="Barney B.M."/>
        </authorList>
    </citation>
    <scope>NUCLEOTIDE SEQUENCE [LARGE SCALE GENOMIC DNA]</scope>
    <source>
        <strain evidence="5">UTEX 1602</strain>
    </source>
</reference>
<feature type="repeat" description="WD" evidence="3">
    <location>
        <begin position="105"/>
        <end position="137"/>
    </location>
</feature>
<dbReference type="PRINTS" id="PR00320">
    <property type="entry name" value="GPROTEINBRPT"/>
</dbReference>
<keyword evidence="1 3" id="KW-0853">WD repeat</keyword>
<dbReference type="PANTHER" id="PTHR22847">
    <property type="entry name" value="WD40 REPEAT PROTEIN"/>
    <property type="match status" value="1"/>
</dbReference>
<dbReference type="SMART" id="SM00320">
    <property type="entry name" value="WD40"/>
    <property type="match status" value="4"/>
</dbReference>
<dbReference type="SUPFAM" id="SSF50978">
    <property type="entry name" value="WD40 repeat-like"/>
    <property type="match status" value="1"/>
</dbReference>
<dbReference type="PANTHER" id="PTHR22847:SF637">
    <property type="entry name" value="WD REPEAT DOMAIN 5B"/>
    <property type="match status" value="1"/>
</dbReference>
<evidence type="ECO:0000313" key="5">
    <source>
        <dbReference type="Proteomes" id="UP000239899"/>
    </source>
</evidence>
<evidence type="ECO:0000256" key="3">
    <source>
        <dbReference type="PROSITE-ProRule" id="PRU00221"/>
    </source>
</evidence>
<comment type="caution">
    <text evidence="4">The sequence shown here is derived from an EMBL/GenBank/DDBJ whole genome shotgun (WGS) entry which is preliminary data.</text>
</comment>